<accession>A0A3Q0R5P7</accession>
<dbReference type="AlphaFoldDB" id="A0A3Q0R5P7"/>
<keyword evidence="3" id="KW-1185">Reference proteome</keyword>
<dbReference type="GeneTree" id="ENSGT00530000069620"/>
<dbReference type="OMA" id="QFKAEAW"/>
<protein>
    <submittedName>
        <fullName evidence="2">Si:ch1073-268j14.1</fullName>
    </submittedName>
</protein>
<dbReference type="Proteomes" id="UP000261340">
    <property type="component" value="Unplaced"/>
</dbReference>
<feature type="coiled-coil region" evidence="1">
    <location>
        <begin position="101"/>
        <end position="128"/>
    </location>
</feature>
<reference evidence="2" key="2">
    <citation type="submission" date="2025-09" db="UniProtKB">
        <authorList>
            <consortium name="Ensembl"/>
        </authorList>
    </citation>
    <scope>IDENTIFICATION</scope>
</reference>
<evidence type="ECO:0000256" key="1">
    <source>
        <dbReference type="SAM" id="Coils"/>
    </source>
</evidence>
<dbReference type="PANTHER" id="PTHR11915">
    <property type="entry name" value="SPECTRIN/FILAMIN RELATED CYTOSKELETAL PROTEIN"/>
    <property type="match status" value="1"/>
</dbReference>
<dbReference type="STRING" id="61819.ENSACIP00000007394"/>
<keyword evidence="1" id="KW-0175">Coiled coil</keyword>
<evidence type="ECO:0000313" key="2">
    <source>
        <dbReference type="Ensembl" id="ENSACIP00000007394.1"/>
    </source>
</evidence>
<dbReference type="Ensembl" id="ENSACIT00000007611.1">
    <property type="protein sequence ID" value="ENSACIP00000007394.1"/>
    <property type="gene ID" value="ENSACIG00000005793.1"/>
</dbReference>
<dbReference type="Gene3D" id="1.20.58.60">
    <property type="match status" value="2"/>
</dbReference>
<sequence>DQLNQNVATASAVSRSIKKITISGSKDRPENKMTVEPAITRCTSENNNNNNNITSTSEVHLPRIVGVSCENKPTSQFKAEAWIKGKLQDLKDGCNIQCCPLEDWEEASQMLQRDLKDFENTLIQLNQMGEQLICKLNPTSDLVKKQLGQVRDQWQTLKQMAANQVRALTDFYVCQQEEEQCLVNVLGENVDKMQLTRRILDLKQDEQLHRNLHEEINNLALKLEKQGKTDSKNISSRRKHINKWLKVQSHLKNYHENLHLALEVSSFYQQADNILFAINGMRKNMSALKDLDTFGDREMREIASQVM</sequence>
<reference evidence="2" key="1">
    <citation type="submission" date="2025-08" db="UniProtKB">
        <authorList>
            <consortium name="Ensembl"/>
        </authorList>
    </citation>
    <scope>IDENTIFICATION</scope>
</reference>
<dbReference type="SUPFAM" id="SSF46966">
    <property type="entry name" value="Spectrin repeat"/>
    <property type="match status" value="1"/>
</dbReference>
<proteinExistence type="predicted"/>
<name>A0A3Q0R5P7_AMPCI</name>
<organism evidence="2 3">
    <name type="scientific">Amphilophus citrinellus</name>
    <name type="common">Midas cichlid</name>
    <name type="synonym">Cichlasoma citrinellum</name>
    <dbReference type="NCBI Taxonomy" id="61819"/>
    <lineage>
        <taxon>Eukaryota</taxon>
        <taxon>Metazoa</taxon>
        <taxon>Chordata</taxon>
        <taxon>Craniata</taxon>
        <taxon>Vertebrata</taxon>
        <taxon>Euteleostomi</taxon>
        <taxon>Actinopterygii</taxon>
        <taxon>Neopterygii</taxon>
        <taxon>Teleostei</taxon>
        <taxon>Neoteleostei</taxon>
        <taxon>Acanthomorphata</taxon>
        <taxon>Ovalentaria</taxon>
        <taxon>Cichlomorphae</taxon>
        <taxon>Cichliformes</taxon>
        <taxon>Cichlidae</taxon>
        <taxon>New World cichlids</taxon>
        <taxon>Cichlasomatinae</taxon>
        <taxon>Heroini</taxon>
        <taxon>Amphilophus</taxon>
    </lineage>
</organism>
<evidence type="ECO:0000313" key="3">
    <source>
        <dbReference type="Proteomes" id="UP000261340"/>
    </source>
</evidence>